<evidence type="ECO:0000313" key="2">
    <source>
        <dbReference type="EMBL" id="THH05408.1"/>
    </source>
</evidence>
<name>A0A4S4L410_9AGAM</name>
<feature type="compositionally biased region" description="Basic and acidic residues" evidence="1">
    <location>
        <begin position="276"/>
        <end position="292"/>
    </location>
</feature>
<protein>
    <submittedName>
        <fullName evidence="2">Uncharacterized protein</fullName>
    </submittedName>
</protein>
<organism evidence="2 3">
    <name type="scientific">Phellinidium pouzarii</name>
    <dbReference type="NCBI Taxonomy" id="167371"/>
    <lineage>
        <taxon>Eukaryota</taxon>
        <taxon>Fungi</taxon>
        <taxon>Dikarya</taxon>
        <taxon>Basidiomycota</taxon>
        <taxon>Agaricomycotina</taxon>
        <taxon>Agaricomycetes</taxon>
        <taxon>Hymenochaetales</taxon>
        <taxon>Hymenochaetaceae</taxon>
        <taxon>Phellinidium</taxon>
    </lineage>
</organism>
<dbReference type="EMBL" id="SGPK01000263">
    <property type="protein sequence ID" value="THH05408.1"/>
    <property type="molecule type" value="Genomic_DNA"/>
</dbReference>
<evidence type="ECO:0000313" key="3">
    <source>
        <dbReference type="Proteomes" id="UP000308199"/>
    </source>
</evidence>
<feature type="compositionally biased region" description="Low complexity" evidence="1">
    <location>
        <begin position="41"/>
        <end position="54"/>
    </location>
</feature>
<feature type="region of interest" description="Disordered" evidence="1">
    <location>
        <begin position="138"/>
        <end position="303"/>
    </location>
</feature>
<dbReference type="AlphaFoldDB" id="A0A4S4L410"/>
<gene>
    <name evidence="2" type="ORF">EW145_g4820</name>
</gene>
<proteinExistence type="predicted"/>
<dbReference type="OrthoDB" id="3234283at2759"/>
<sequence>MLARTRRRVQTTATASNRHDENVETFPRISTPSRLVSQQAPISSLPPSSPPSISSHDKVYTTSPIAEDPFGFFAAERKLKARNARKVLQPRAAQNQATDVLAAMGIKKSPRIDSAESGGTESVGREAFATPIRITDLQSIPSSAAAETPTAQPPRVATPRRRRKKTWLSTRPSSSAFSSVPQSPSPRKSISQPASTRAGVRIKGKTAGNRPKASRNADETLPEEDPVIATKNSRAPLPYRSTRRAPASGKSNPAKMTRKRGTVGRPKRKGGVTKPRPAEPEDGKLVGEREGESFVLDGEEREV</sequence>
<evidence type="ECO:0000256" key="1">
    <source>
        <dbReference type="SAM" id="MobiDB-lite"/>
    </source>
</evidence>
<keyword evidence="3" id="KW-1185">Reference proteome</keyword>
<feature type="compositionally biased region" description="Basic residues" evidence="1">
    <location>
        <begin position="256"/>
        <end position="271"/>
    </location>
</feature>
<comment type="caution">
    <text evidence="2">The sequence shown here is derived from an EMBL/GenBank/DDBJ whole genome shotgun (WGS) entry which is preliminary data.</text>
</comment>
<accession>A0A4S4L410</accession>
<feature type="compositionally biased region" description="Low complexity" evidence="1">
    <location>
        <begin position="169"/>
        <end position="186"/>
    </location>
</feature>
<dbReference type="Proteomes" id="UP000308199">
    <property type="component" value="Unassembled WGS sequence"/>
</dbReference>
<feature type="compositionally biased region" description="Polar residues" evidence="1">
    <location>
        <begin position="28"/>
        <end position="40"/>
    </location>
</feature>
<feature type="region of interest" description="Disordered" evidence="1">
    <location>
        <begin position="1"/>
        <end position="60"/>
    </location>
</feature>
<reference evidence="2 3" key="1">
    <citation type="submission" date="2019-02" db="EMBL/GenBank/DDBJ databases">
        <title>Genome sequencing of the rare red list fungi Phellinidium pouzarii.</title>
        <authorList>
            <person name="Buettner E."/>
            <person name="Kellner H."/>
        </authorList>
    </citation>
    <scope>NUCLEOTIDE SEQUENCE [LARGE SCALE GENOMIC DNA]</scope>
    <source>
        <strain evidence="2 3">DSM 108285</strain>
    </source>
</reference>